<dbReference type="GO" id="GO:0015920">
    <property type="term" value="P:lipopolysaccharide transport"/>
    <property type="evidence" value="ECO:0007669"/>
    <property type="project" value="TreeGrafter"/>
</dbReference>
<feature type="transmembrane region" description="Helical" evidence="9">
    <location>
        <begin position="83"/>
        <end position="109"/>
    </location>
</feature>
<evidence type="ECO:0000256" key="8">
    <source>
        <dbReference type="ARBA" id="ARBA00023136"/>
    </source>
</evidence>
<dbReference type="GO" id="GO:0005886">
    <property type="term" value="C:plasma membrane"/>
    <property type="evidence" value="ECO:0007669"/>
    <property type="project" value="UniProtKB-SubCell"/>
</dbReference>
<sequence length="281" mass="32353">MSDQTKQQETRSLPATFAKNEFEKDAFILRQLVTKDFKIKYRRSVLGVAWSVLNPLLMMIVMAIVFSTIFAQGRNGSITPEMYPLYLIVGNVTFAVMSESTNQALTSIVGAAPLLKKVKVHRWVFPVQKVLFSLVNFGFSLVAVAIVMLWFRVMPSWHLILLPVCLLLLMCFCMGLGMMLSALTVFFRDVMHLWSVVITAWTYITPIFWTTDFIAQMPHLVRILMYANPMYNYLQFMRDIFLFQTTPSLMTFGMCVAWAVLALVIGYTVFHKSERKFILYI</sequence>
<feature type="transmembrane region" description="Helical" evidence="9">
    <location>
        <begin position="190"/>
        <end position="209"/>
    </location>
</feature>
<dbReference type="EMBL" id="CYYP01000001">
    <property type="protein sequence ID" value="CUN34115.1"/>
    <property type="molecule type" value="Genomic_DNA"/>
</dbReference>
<dbReference type="GO" id="GO:0140359">
    <property type="term" value="F:ABC-type transporter activity"/>
    <property type="evidence" value="ECO:0007669"/>
    <property type="project" value="InterPro"/>
</dbReference>
<feature type="transmembrane region" description="Helical" evidence="9">
    <location>
        <begin position="45"/>
        <end position="71"/>
    </location>
</feature>
<evidence type="ECO:0000259" key="10">
    <source>
        <dbReference type="PROSITE" id="PS51012"/>
    </source>
</evidence>
<evidence type="ECO:0000313" key="12">
    <source>
        <dbReference type="Proteomes" id="UP000095468"/>
    </source>
</evidence>
<comment type="subcellular location">
    <subcellularLocation>
        <location evidence="1">Cell inner membrane</location>
        <topology evidence="1">Multi-pass membrane protein</topology>
    </subcellularLocation>
    <subcellularLocation>
        <location evidence="9">Cell membrane</location>
        <topology evidence="9">Multi-pass membrane protein</topology>
    </subcellularLocation>
</comment>
<dbReference type="PANTHER" id="PTHR30413:SF8">
    <property type="entry name" value="TRANSPORT PERMEASE PROTEIN"/>
    <property type="match status" value="1"/>
</dbReference>
<proteinExistence type="inferred from homology"/>
<evidence type="ECO:0000256" key="7">
    <source>
        <dbReference type="ARBA" id="ARBA00022989"/>
    </source>
</evidence>
<accession>A0A173W6Q5</accession>
<dbReference type="InterPro" id="IPR013525">
    <property type="entry name" value="ABC2_TM"/>
</dbReference>
<gene>
    <name evidence="11" type="ORF">ERS852381_00006</name>
</gene>
<reference evidence="11 12" key="1">
    <citation type="submission" date="2015-09" db="EMBL/GenBank/DDBJ databases">
        <authorList>
            <consortium name="Pathogen Informatics"/>
        </authorList>
    </citation>
    <scope>NUCLEOTIDE SEQUENCE [LARGE SCALE GENOMIC DNA]</scope>
    <source>
        <strain evidence="11 12">2789STDY5608823</strain>
    </source>
</reference>
<dbReference type="PANTHER" id="PTHR30413">
    <property type="entry name" value="INNER MEMBRANE TRANSPORT PERMEASE"/>
    <property type="match status" value="1"/>
</dbReference>
<organism evidence="11 12">
    <name type="scientific">Collinsella aerofaciens</name>
    <dbReference type="NCBI Taxonomy" id="74426"/>
    <lineage>
        <taxon>Bacteria</taxon>
        <taxon>Bacillati</taxon>
        <taxon>Actinomycetota</taxon>
        <taxon>Coriobacteriia</taxon>
        <taxon>Coriobacteriales</taxon>
        <taxon>Coriobacteriaceae</taxon>
        <taxon>Collinsella</taxon>
    </lineage>
</organism>
<keyword evidence="8 9" id="KW-0472">Membrane</keyword>
<evidence type="ECO:0000256" key="6">
    <source>
        <dbReference type="ARBA" id="ARBA00022692"/>
    </source>
</evidence>
<dbReference type="Pfam" id="PF01061">
    <property type="entry name" value="ABC2_membrane"/>
    <property type="match status" value="1"/>
</dbReference>
<feature type="transmembrane region" description="Helical" evidence="9">
    <location>
        <begin position="157"/>
        <end position="183"/>
    </location>
</feature>
<evidence type="ECO:0000256" key="4">
    <source>
        <dbReference type="ARBA" id="ARBA00022475"/>
    </source>
</evidence>
<dbReference type="PROSITE" id="PS51012">
    <property type="entry name" value="ABC_TM2"/>
    <property type="match status" value="1"/>
</dbReference>
<dbReference type="AlphaFoldDB" id="A0A173W6Q5"/>
<keyword evidence="6 9" id="KW-0812">Transmembrane</keyword>
<feature type="transmembrane region" description="Helical" evidence="9">
    <location>
        <begin position="249"/>
        <end position="270"/>
    </location>
</feature>
<keyword evidence="3 9" id="KW-0813">Transport</keyword>
<feature type="transmembrane region" description="Helical" evidence="9">
    <location>
        <begin position="130"/>
        <end position="151"/>
    </location>
</feature>
<name>A0A173W6Q5_9ACTN</name>
<protein>
    <recommendedName>
        <fullName evidence="9">Transport permease protein</fullName>
    </recommendedName>
</protein>
<evidence type="ECO:0000256" key="5">
    <source>
        <dbReference type="ARBA" id="ARBA00022519"/>
    </source>
</evidence>
<evidence type="ECO:0000256" key="3">
    <source>
        <dbReference type="ARBA" id="ARBA00022448"/>
    </source>
</evidence>
<keyword evidence="5" id="KW-0997">Cell inner membrane</keyword>
<keyword evidence="4 9" id="KW-1003">Cell membrane</keyword>
<dbReference type="RefSeq" id="WP_253276015.1">
    <property type="nucleotide sequence ID" value="NZ_CYYP01000001.1"/>
</dbReference>
<feature type="domain" description="ABC transmembrane type-2" evidence="10">
    <location>
        <begin position="46"/>
        <end position="273"/>
    </location>
</feature>
<evidence type="ECO:0000256" key="2">
    <source>
        <dbReference type="ARBA" id="ARBA00007783"/>
    </source>
</evidence>
<evidence type="ECO:0000256" key="9">
    <source>
        <dbReference type="RuleBase" id="RU361157"/>
    </source>
</evidence>
<evidence type="ECO:0000313" key="11">
    <source>
        <dbReference type="EMBL" id="CUN34115.1"/>
    </source>
</evidence>
<dbReference type="InterPro" id="IPR047817">
    <property type="entry name" value="ABC2_TM_bact-type"/>
</dbReference>
<dbReference type="Proteomes" id="UP000095468">
    <property type="component" value="Unassembled WGS sequence"/>
</dbReference>
<evidence type="ECO:0000256" key="1">
    <source>
        <dbReference type="ARBA" id="ARBA00004429"/>
    </source>
</evidence>
<keyword evidence="7 9" id="KW-1133">Transmembrane helix</keyword>
<comment type="similarity">
    <text evidence="2 9">Belongs to the ABC-2 integral membrane protein family.</text>
</comment>